<gene>
    <name evidence="1" type="ORF">ASZ90_003787</name>
</gene>
<organism evidence="1">
    <name type="scientific">hydrocarbon metagenome</name>
    <dbReference type="NCBI Taxonomy" id="938273"/>
    <lineage>
        <taxon>unclassified sequences</taxon>
        <taxon>metagenomes</taxon>
        <taxon>ecological metagenomes</taxon>
    </lineage>
</organism>
<comment type="caution">
    <text evidence="1">The sequence shown here is derived from an EMBL/GenBank/DDBJ whole genome shotgun (WGS) entry which is preliminary data.</text>
</comment>
<proteinExistence type="predicted"/>
<protein>
    <submittedName>
        <fullName evidence="1">Uncharacterized protein</fullName>
    </submittedName>
</protein>
<evidence type="ECO:0000313" key="1">
    <source>
        <dbReference type="EMBL" id="KUG26384.1"/>
    </source>
</evidence>
<accession>A0A0W8FZQ4</accession>
<sequence>MLNSQNELNNIIGEIPTKFLPTVLEYAKMINEKAKKGELSDTEYLNSIPGIADSIIREANRNLEEYSDKLEW</sequence>
<name>A0A0W8FZQ4_9ZZZZ</name>
<dbReference type="EMBL" id="LNQE01000474">
    <property type="protein sequence ID" value="KUG26384.1"/>
    <property type="molecule type" value="Genomic_DNA"/>
</dbReference>
<dbReference type="AlphaFoldDB" id="A0A0W8FZQ4"/>
<reference evidence="1" key="1">
    <citation type="journal article" date="2015" name="Proc. Natl. Acad. Sci. U.S.A.">
        <title>Networks of energetic and metabolic interactions define dynamics in microbial communities.</title>
        <authorList>
            <person name="Embree M."/>
            <person name="Liu J.K."/>
            <person name="Al-Bassam M.M."/>
            <person name="Zengler K."/>
        </authorList>
    </citation>
    <scope>NUCLEOTIDE SEQUENCE</scope>
</reference>